<feature type="signal peptide" evidence="2">
    <location>
        <begin position="1"/>
        <end position="25"/>
    </location>
</feature>
<dbReference type="NCBIfam" id="TIGR03057">
    <property type="entry name" value="xxxLxxG_by_4"/>
    <property type="match status" value="1"/>
</dbReference>
<name>A0A4T9TCA7_9ACTN</name>
<evidence type="ECO:0000256" key="2">
    <source>
        <dbReference type="SAM" id="SignalP"/>
    </source>
</evidence>
<accession>A0A4T9TCA7</accession>
<dbReference type="RefSeq" id="WP_136846172.1">
    <property type="nucleotide sequence ID" value="NZ_CAPYQC010000001.1"/>
</dbReference>
<sequence>MRRMRKAFGGAAAVAVAVAMVPALGGCAMSSVETAPEGGRGEDAATASAADGGGDRAAADLGPGSTDGAFAKTEVVYANLSSEGAVEAVYVVNRFDVEKPLVIRDFGAYDGRVNLTDQQSLAAQGASDAAVFESGEGVFFYQGNLAQAQLPWNVQAAYSLDGRPMDPRLMVGMSGQVEVHLTTTRNADVNPAFADSFMQQITFTLPGDTWTNLQAEGATVAAAGRDQTVAFTVLPGKDGDVTLSATVRDFRMGEVSIAALPYASVVEMPDVGDVEGEMTSLTDAIAALDEGAAELAAGADDLADGAKQLQGGAQQLADGLGQVSSSSGALLQASGQIERGLSAAAAGLAGADFSAIEQLGHLADQLEALAGGLSQLSEASAQVAEGLQSALGAMDSAAAGAESDLTQEEVQALVMAPGLSDAERATAQKLAQQWGALQVMAGTYSQVRPAFEGALALVQTMGAGAEQQGSLAFLAAGLSQAAEALRQGADPSAAQQLAQLGDGLQQLASQYGQFHEGLSAYAGGVAQLADGAAALTGGVDSISGGTAEFAAGAGQFTGGMGQLAQETATLPQQMRQRMDDAMADYEFPEFQPVSFVDERNTAVQAVQFVMTLAAVEAPEEPEAPAEEEPEPTIWDRFTALFA</sequence>
<dbReference type="Gene3D" id="1.10.287.950">
    <property type="entry name" value="Methyl-accepting chemotaxis protein"/>
    <property type="match status" value="1"/>
</dbReference>
<dbReference type="EMBL" id="SSTM01000008">
    <property type="protein sequence ID" value="TJW09659.1"/>
    <property type="molecule type" value="Genomic_DNA"/>
</dbReference>
<keyword evidence="2" id="KW-0732">Signal</keyword>
<feature type="region of interest" description="Disordered" evidence="1">
    <location>
        <begin position="34"/>
        <end position="63"/>
    </location>
</feature>
<dbReference type="PROSITE" id="PS51257">
    <property type="entry name" value="PROKAR_LIPOPROTEIN"/>
    <property type="match status" value="1"/>
</dbReference>
<evidence type="ECO:0000313" key="3">
    <source>
        <dbReference type="EMBL" id="TJW09659.1"/>
    </source>
</evidence>
<dbReference type="OrthoDB" id="9815841at2"/>
<evidence type="ECO:0008006" key="5">
    <source>
        <dbReference type="Google" id="ProtNLM"/>
    </source>
</evidence>
<reference evidence="3 4" key="1">
    <citation type="submission" date="2019-04" db="EMBL/GenBank/DDBJ databases">
        <title>Microbes associate with the intestines of laboratory mice.</title>
        <authorList>
            <person name="Navarre W."/>
            <person name="Wong E."/>
            <person name="Huang K.C."/>
            <person name="Tropini C."/>
            <person name="Ng K."/>
            <person name="Yu B."/>
        </authorList>
    </citation>
    <scope>NUCLEOTIDE SEQUENCE [LARGE SCALE GENOMIC DNA]</scope>
    <source>
        <strain evidence="3 4">NM48_B13</strain>
    </source>
</reference>
<gene>
    <name evidence="3" type="ORF">E5982_09015</name>
</gene>
<evidence type="ECO:0000256" key="1">
    <source>
        <dbReference type="SAM" id="MobiDB-lite"/>
    </source>
</evidence>
<protein>
    <recommendedName>
        <fullName evidence="5">YhgE/Pip domain-containing protein</fullName>
    </recommendedName>
</protein>
<keyword evidence="4" id="KW-1185">Reference proteome</keyword>
<dbReference type="InterPro" id="IPR023908">
    <property type="entry name" value="xxxLxxG_rpt"/>
</dbReference>
<proteinExistence type="predicted"/>
<feature type="chain" id="PRO_5038513432" description="YhgE/Pip domain-containing protein" evidence="2">
    <location>
        <begin position="26"/>
        <end position="642"/>
    </location>
</feature>
<evidence type="ECO:0000313" key="4">
    <source>
        <dbReference type="Proteomes" id="UP000309454"/>
    </source>
</evidence>
<comment type="caution">
    <text evidence="3">The sequence shown here is derived from an EMBL/GenBank/DDBJ whole genome shotgun (WGS) entry which is preliminary data.</text>
</comment>
<dbReference type="AlphaFoldDB" id="A0A4T9TCA7"/>
<dbReference type="Proteomes" id="UP000309454">
    <property type="component" value="Unassembled WGS sequence"/>
</dbReference>
<organism evidence="3 4">
    <name type="scientific">Parvibacter caecicola</name>
    <dbReference type="NCBI Taxonomy" id="747645"/>
    <lineage>
        <taxon>Bacteria</taxon>
        <taxon>Bacillati</taxon>
        <taxon>Actinomycetota</taxon>
        <taxon>Coriobacteriia</taxon>
        <taxon>Coriobacteriales</taxon>
        <taxon>Coriobacteriaceae</taxon>
        <taxon>Parvibacter</taxon>
    </lineage>
</organism>